<dbReference type="PROSITE" id="PS50088">
    <property type="entry name" value="ANK_REPEAT"/>
    <property type="match status" value="2"/>
</dbReference>
<dbReference type="Proteomes" id="UP001278766">
    <property type="component" value="Unassembled WGS sequence"/>
</dbReference>
<keyword evidence="7" id="KW-1185">Reference proteome</keyword>
<dbReference type="PANTHER" id="PTHR10039:SF14">
    <property type="entry name" value="NACHT DOMAIN-CONTAINING PROTEIN"/>
    <property type="match status" value="1"/>
</dbReference>
<evidence type="ECO:0000259" key="4">
    <source>
        <dbReference type="Pfam" id="PF24809"/>
    </source>
</evidence>
<dbReference type="SMART" id="SM00248">
    <property type="entry name" value="ANK"/>
    <property type="match status" value="4"/>
</dbReference>
<dbReference type="SUPFAM" id="SSF52540">
    <property type="entry name" value="P-loop containing nucleoside triphosphate hydrolases"/>
    <property type="match status" value="1"/>
</dbReference>
<evidence type="ECO:0008006" key="8">
    <source>
        <dbReference type="Google" id="ProtNLM"/>
    </source>
</evidence>
<dbReference type="EMBL" id="JAUEPN010000003">
    <property type="protein sequence ID" value="KAK3297275.1"/>
    <property type="molecule type" value="Genomic_DNA"/>
</dbReference>
<feature type="repeat" description="ANK" evidence="2">
    <location>
        <begin position="951"/>
        <end position="983"/>
    </location>
</feature>
<dbReference type="Gene3D" id="3.40.50.300">
    <property type="entry name" value="P-loop containing nucleotide triphosphate hydrolases"/>
    <property type="match status" value="1"/>
</dbReference>
<dbReference type="Pfam" id="PF24809">
    <property type="entry name" value="DUF7708"/>
    <property type="match status" value="1"/>
</dbReference>
<dbReference type="InterPro" id="IPR054471">
    <property type="entry name" value="GPIID_WHD"/>
</dbReference>
<dbReference type="InterPro" id="IPR056884">
    <property type="entry name" value="NPHP3-like_N"/>
</dbReference>
<dbReference type="Pfam" id="PF22939">
    <property type="entry name" value="WHD_GPIID"/>
    <property type="match status" value="1"/>
</dbReference>
<dbReference type="InterPro" id="IPR056125">
    <property type="entry name" value="DUF7708"/>
</dbReference>
<keyword evidence="1" id="KW-0677">Repeat</keyword>
<evidence type="ECO:0000313" key="6">
    <source>
        <dbReference type="EMBL" id="KAK3297275.1"/>
    </source>
</evidence>
<evidence type="ECO:0000313" key="7">
    <source>
        <dbReference type="Proteomes" id="UP001278766"/>
    </source>
</evidence>
<dbReference type="InterPro" id="IPR036770">
    <property type="entry name" value="Ankyrin_rpt-contain_sf"/>
</dbReference>
<sequence length="1254" mass="141225">MAEPTDSSLWVEEAFLSAKNEFLKSLANKSGFDFSKVASAEDVLDAARVIEQQQKQTKTQRGLARIKPLITVLQEYSGVIDTFAQVKPDVLCLIWGPLKFILQTASTVTVAFENIVKTLGEIRLILPSFKTYRDTFPRNDVIRQVLLLFFEDILGLYSVLLNFATNSRLRMICEPFWPGVRAKVDKIREHMQSHKALMTEAVTLEDIVRAQTARNLALAEYDHAQKFRDYQEFRAVRDEVNPETRYEKLDDILRKTTKGSGTWLDQEKAFMNWLNPVDRTVRCFWLCGIPGAGKTFLAGNIIQRLQRTGQCVLFAFLTHEQQSSGKTLGVLHSLLFQALEQVPSLQVLLPDHSSPDRRKLLRDRDFVKETLCTVVTSIGPAYIVLDGLDEIEESCWRDLLVTVFGIKERCTETKVLISSREEREITLALKDRATALHINKYNHEDIRAFVRCEMEGLLLRFGDADEQVRSRIRAALELIPDKSDGMFLYAQLVLHVVKDYGTAEEIQAEVDNLPDGLYKAYGRLISRIEQKNVPNKLRSVIRRVLMWIACATRPLREEELLQVLVIDIGENDFTRGRKEYRDVRRDCGPIIEVLDGAVRFVHFSAKEYLLHEQSNSFLSLADAHLDAALTCATYLCFTSFDSLLSADWEATDIQCQIRSGDFVLLEYAALEYMDHIKGWMANKTDEGSVEQISTTLNQLFEIRQNHFFNSSAPPASFISEFKTFQADQDLQHRLASASSFLTGVKIGVVDMDEATGTSNNNPLGILPALVEFRRHLEHAVCDGPNHSPGCACPTLKRLYGPRLYHCRKAFCSAYTNGFETNVSLIEHLKIHAVNHRCHFPNCVFADIGFRTSEELSRHIGNAHETRAIPDFSRIGAVQAAALPERDQQELLCDAVANGQFDAVRNLASPSVLAGCSTLLIGIAGWNAPPDLLSWLLDHECCKSSPPAETNHINIALHAAIEGENLPNVKLLLSHGADITSRCVVRIHSNDSWYRGSLPGILRALKRWNGALMKFLVDECGVMIPQTWDRYHVSNVDSDPGIIFEANHLADATLENARRRFSAIKPFILWPEAYALGPYFATQARSPALVRISLENGGDPNRRESSSSRFPLYACITQRGEPHREIMEVLLEYKANPNALNNGGTDVWETALQSLSTITSSNILDCAELLLRHGADPNRGDRTNPIYNAVRRGRSELVKLLLQHGASPSGTGTKQIESLAGMKKVEKYFEMPWDDIVRRIQAGEDVEGKRKRVRA</sequence>
<dbReference type="Gene3D" id="1.25.40.20">
    <property type="entry name" value="Ankyrin repeat-containing domain"/>
    <property type="match status" value="2"/>
</dbReference>
<dbReference type="InterPro" id="IPR027417">
    <property type="entry name" value="P-loop_NTPase"/>
</dbReference>
<reference evidence="6" key="2">
    <citation type="submission" date="2023-06" db="EMBL/GenBank/DDBJ databases">
        <authorList>
            <consortium name="Lawrence Berkeley National Laboratory"/>
            <person name="Haridas S."/>
            <person name="Hensen N."/>
            <person name="Bonometti L."/>
            <person name="Westerberg I."/>
            <person name="Brannstrom I.O."/>
            <person name="Guillou S."/>
            <person name="Cros-Aarteil S."/>
            <person name="Calhoun S."/>
            <person name="Kuo A."/>
            <person name="Mondo S."/>
            <person name="Pangilinan J."/>
            <person name="Riley R."/>
            <person name="Labutti K."/>
            <person name="Andreopoulos B."/>
            <person name="Lipzen A."/>
            <person name="Chen C."/>
            <person name="Yanf M."/>
            <person name="Daum C."/>
            <person name="Ng V."/>
            <person name="Clum A."/>
            <person name="Steindorff A."/>
            <person name="Ohm R."/>
            <person name="Martin F."/>
            <person name="Silar P."/>
            <person name="Natvig D."/>
            <person name="Lalanne C."/>
            <person name="Gautier V."/>
            <person name="Ament-Velasquez S.L."/>
            <person name="Kruys A."/>
            <person name="Hutchinson M.I."/>
            <person name="Powell A.J."/>
            <person name="Barry K."/>
            <person name="Miller A.N."/>
            <person name="Grigoriev I.V."/>
            <person name="Debuchy R."/>
            <person name="Gladieux P."/>
            <person name="Thoren M.H."/>
            <person name="Johannesson H."/>
        </authorList>
    </citation>
    <scope>NUCLEOTIDE SEQUENCE</scope>
    <source>
        <strain evidence="6">CBS 168.71</strain>
    </source>
</reference>
<evidence type="ECO:0000256" key="1">
    <source>
        <dbReference type="ARBA" id="ARBA00022737"/>
    </source>
</evidence>
<keyword evidence="2" id="KW-0040">ANK repeat</keyword>
<evidence type="ECO:0000256" key="2">
    <source>
        <dbReference type="PROSITE-ProRule" id="PRU00023"/>
    </source>
</evidence>
<dbReference type="GeneID" id="87840444"/>
<reference evidence="6" key="1">
    <citation type="journal article" date="2023" name="Mol. Phylogenet. Evol.">
        <title>Genome-scale phylogeny and comparative genomics of the fungal order Sordariales.</title>
        <authorList>
            <person name="Hensen N."/>
            <person name="Bonometti L."/>
            <person name="Westerberg I."/>
            <person name="Brannstrom I.O."/>
            <person name="Guillou S."/>
            <person name="Cros-Aarteil S."/>
            <person name="Calhoun S."/>
            <person name="Haridas S."/>
            <person name="Kuo A."/>
            <person name="Mondo S."/>
            <person name="Pangilinan J."/>
            <person name="Riley R."/>
            <person name="LaButti K."/>
            <person name="Andreopoulos B."/>
            <person name="Lipzen A."/>
            <person name="Chen C."/>
            <person name="Yan M."/>
            <person name="Daum C."/>
            <person name="Ng V."/>
            <person name="Clum A."/>
            <person name="Steindorff A."/>
            <person name="Ohm R.A."/>
            <person name="Martin F."/>
            <person name="Silar P."/>
            <person name="Natvig D.O."/>
            <person name="Lalanne C."/>
            <person name="Gautier V."/>
            <person name="Ament-Velasquez S.L."/>
            <person name="Kruys A."/>
            <person name="Hutchinson M.I."/>
            <person name="Powell A.J."/>
            <person name="Barry K."/>
            <person name="Miller A.N."/>
            <person name="Grigoriev I.V."/>
            <person name="Debuchy R."/>
            <person name="Gladieux P."/>
            <person name="Hiltunen Thoren M."/>
            <person name="Johannesson H."/>
        </authorList>
    </citation>
    <scope>NUCLEOTIDE SEQUENCE</scope>
    <source>
        <strain evidence="6">CBS 168.71</strain>
    </source>
</reference>
<dbReference type="PROSITE" id="PS50297">
    <property type="entry name" value="ANK_REP_REGION"/>
    <property type="match status" value="1"/>
</dbReference>
<feature type="domain" description="DUF7708" evidence="4">
    <location>
        <begin position="71"/>
        <end position="199"/>
    </location>
</feature>
<feature type="domain" description="Nephrocystin 3-like N-terminal" evidence="5">
    <location>
        <begin position="259"/>
        <end position="420"/>
    </location>
</feature>
<accession>A0AAE0LU06</accession>
<proteinExistence type="predicted"/>
<dbReference type="RefSeq" id="XP_062660789.1">
    <property type="nucleotide sequence ID" value="XM_062803496.1"/>
</dbReference>
<organism evidence="6 7">
    <name type="scientific">Chaetomium fimeti</name>
    <dbReference type="NCBI Taxonomy" id="1854472"/>
    <lineage>
        <taxon>Eukaryota</taxon>
        <taxon>Fungi</taxon>
        <taxon>Dikarya</taxon>
        <taxon>Ascomycota</taxon>
        <taxon>Pezizomycotina</taxon>
        <taxon>Sordariomycetes</taxon>
        <taxon>Sordariomycetidae</taxon>
        <taxon>Sordariales</taxon>
        <taxon>Chaetomiaceae</taxon>
        <taxon>Chaetomium</taxon>
    </lineage>
</organism>
<dbReference type="Pfam" id="PF00023">
    <property type="entry name" value="Ank"/>
    <property type="match status" value="1"/>
</dbReference>
<comment type="caution">
    <text evidence="6">The sequence shown here is derived from an EMBL/GenBank/DDBJ whole genome shotgun (WGS) entry which is preliminary data.</text>
</comment>
<evidence type="ECO:0000259" key="5">
    <source>
        <dbReference type="Pfam" id="PF24883"/>
    </source>
</evidence>
<protein>
    <recommendedName>
        <fullName evidence="8">NACHT domain-containing protein</fullName>
    </recommendedName>
</protein>
<dbReference type="InterPro" id="IPR002110">
    <property type="entry name" value="Ankyrin_rpt"/>
</dbReference>
<dbReference type="SUPFAM" id="SSF48403">
    <property type="entry name" value="Ankyrin repeat"/>
    <property type="match status" value="2"/>
</dbReference>
<dbReference type="PANTHER" id="PTHR10039">
    <property type="entry name" value="AMELOGENIN"/>
    <property type="match status" value="1"/>
</dbReference>
<evidence type="ECO:0000259" key="3">
    <source>
        <dbReference type="Pfam" id="PF22939"/>
    </source>
</evidence>
<feature type="repeat" description="ANK" evidence="2">
    <location>
        <begin position="1180"/>
        <end position="1212"/>
    </location>
</feature>
<feature type="domain" description="GPI inositol-deacylase winged helix" evidence="3">
    <location>
        <begin position="533"/>
        <end position="616"/>
    </location>
</feature>
<dbReference type="AlphaFoldDB" id="A0AAE0LU06"/>
<dbReference type="Pfam" id="PF24883">
    <property type="entry name" value="NPHP3_N"/>
    <property type="match status" value="1"/>
</dbReference>
<name>A0AAE0LU06_9PEZI</name>
<gene>
    <name evidence="6" type="ORF">B0H64DRAFT_391813</name>
</gene>
<dbReference type="Pfam" id="PF12796">
    <property type="entry name" value="Ank_2"/>
    <property type="match status" value="1"/>
</dbReference>